<reference evidence="1" key="2">
    <citation type="submission" date="2020-12" db="EMBL/GenBank/DDBJ databases">
        <authorList>
            <person name="Kanost M."/>
        </authorList>
    </citation>
    <scope>NUCLEOTIDE SEQUENCE</scope>
</reference>
<keyword evidence="2" id="KW-1185">Reference proteome</keyword>
<evidence type="ECO:0000313" key="2">
    <source>
        <dbReference type="Proteomes" id="UP000791440"/>
    </source>
</evidence>
<comment type="caution">
    <text evidence="1">The sequence shown here is derived from an EMBL/GenBank/DDBJ whole genome shotgun (WGS) entry which is preliminary data.</text>
</comment>
<reference evidence="1" key="1">
    <citation type="journal article" date="2016" name="Insect Biochem. Mol. Biol.">
        <title>Multifaceted biological insights from a draft genome sequence of the tobacco hornworm moth, Manduca sexta.</title>
        <authorList>
            <person name="Kanost M.R."/>
            <person name="Arrese E.L."/>
            <person name="Cao X."/>
            <person name="Chen Y.R."/>
            <person name="Chellapilla S."/>
            <person name="Goldsmith M.R."/>
            <person name="Grosse-Wilde E."/>
            <person name="Heckel D.G."/>
            <person name="Herndon N."/>
            <person name="Jiang H."/>
            <person name="Papanicolaou A."/>
            <person name="Qu J."/>
            <person name="Soulages J.L."/>
            <person name="Vogel H."/>
            <person name="Walters J."/>
            <person name="Waterhouse R.M."/>
            <person name="Ahn S.J."/>
            <person name="Almeida F.C."/>
            <person name="An C."/>
            <person name="Aqrawi P."/>
            <person name="Bretschneider A."/>
            <person name="Bryant W.B."/>
            <person name="Bucks S."/>
            <person name="Chao H."/>
            <person name="Chevignon G."/>
            <person name="Christen J.M."/>
            <person name="Clarke D.F."/>
            <person name="Dittmer N.T."/>
            <person name="Ferguson L.C.F."/>
            <person name="Garavelou S."/>
            <person name="Gordon K.H.J."/>
            <person name="Gunaratna R.T."/>
            <person name="Han Y."/>
            <person name="Hauser F."/>
            <person name="He Y."/>
            <person name="Heidel-Fischer H."/>
            <person name="Hirsh A."/>
            <person name="Hu Y."/>
            <person name="Jiang H."/>
            <person name="Kalra D."/>
            <person name="Klinner C."/>
            <person name="Konig C."/>
            <person name="Kovar C."/>
            <person name="Kroll A.R."/>
            <person name="Kuwar S.S."/>
            <person name="Lee S.L."/>
            <person name="Lehman R."/>
            <person name="Li K."/>
            <person name="Li Z."/>
            <person name="Liang H."/>
            <person name="Lovelace S."/>
            <person name="Lu Z."/>
            <person name="Mansfield J.H."/>
            <person name="McCulloch K.J."/>
            <person name="Mathew T."/>
            <person name="Morton B."/>
            <person name="Muzny D.M."/>
            <person name="Neunemann D."/>
            <person name="Ongeri F."/>
            <person name="Pauchet Y."/>
            <person name="Pu L.L."/>
            <person name="Pyrousis I."/>
            <person name="Rao X.J."/>
            <person name="Redding A."/>
            <person name="Roesel C."/>
            <person name="Sanchez-Gracia A."/>
            <person name="Schaack S."/>
            <person name="Shukla A."/>
            <person name="Tetreau G."/>
            <person name="Wang Y."/>
            <person name="Xiong G.H."/>
            <person name="Traut W."/>
            <person name="Walsh T.K."/>
            <person name="Worley K.C."/>
            <person name="Wu D."/>
            <person name="Wu W."/>
            <person name="Wu Y.Q."/>
            <person name="Zhang X."/>
            <person name="Zou Z."/>
            <person name="Zucker H."/>
            <person name="Briscoe A.D."/>
            <person name="Burmester T."/>
            <person name="Clem R.J."/>
            <person name="Feyereisen R."/>
            <person name="Grimmelikhuijzen C.J.P."/>
            <person name="Hamodrakas S.J."/>
            <person name="Hansson B.S."/>
            <person name="Huguet E."/>
            <person name="Jermiin L.S."/>
            <person name="Lan Q."/>
            <person name="Lehman H.K."/>
            <person name="Lorenzen M."/>
            <person name="Merzendorfer H."/>
            <person name="Michalopoulos I."/>
            <person name="Morton D.B."/>
            <person name="Muthukrishnan S."/>
            <person name="Oakeshott J.G."/>
            <person name="Palmer W."/>
            <person name="Park Y."/>
            <person name="Passarelli A.L."/>
            <person name="Rozas J."/>
            <person name="Schwartz L.M."/>
            <person name="Smith W."/>
            <person name="Southgate A."/>
            <person name="Vilcinskas A."/>
            <person name="Vogt R."/>
            <person name="Wang P."/>
            <person name="Werren J."/>
            <person name="Yu X.Q."/>
            <person name="Zhou J.J."/>
            <person name="Brown S.J."/>
            <person name="Scherer S.E."/>
            <person name="Richards S."/>
            <person name="Blissard G.W."/>
        </authorList>
    </citation>
    <scope>NUCLEOTIDE SEQUENCE</scope>
</reference>
<name>A0A921YRV7_MANSE</name>
<evidence type="ECO:0000313" key="1">
    <source>
        <dbReference type="EMBL" id="KAG6443552.1"/>
    </source>
</evidence>
<dbReference type="AlphaFoldDB" id="A0A921YRV7"/>
<protein>
    <submittedName>
        <fullName evidence="1">Uncharacterized protein</fullName>
    </submittedName>
</protein>
<proteinExistence type="predicted"/>
<accession>A0A921YRV7</accession>
<organism evidence="1 2">
    <name type="scientific">Manduca sexta</name>
    <name type="common">Tobacco hawkmoth</name>
    <name type="synonym">Tobacco hornworm</name>
    <dbReference type="NCBI Taxonomy" id="7130"/>
    <lineage>
        <taxon>Eukaryota</taxon>
        <taxon>Metazoa</taxon>
        <taxon>Ecdysozoa</taxon>
        <taxon>Arthropoda</taxon>
        <taxon>Hexapoda</taxon>
        <taxon>Insecta</taxon>
        <taxon>Pterygota</taxon>
        <taxon>Neoptera</taxon>
        <taxon>Endopterygota</taxon>
        <taxon>Lepidoptera</taxon>
        <taxon>Glossata</taxon>
        <taxon>Ditrysia</taxon>
        <taxon>Bombycoidea</taxon>
        <taxon>Sphingidae</taxon>
        <taxon>Sphinginae</taxon>
        <taxon>Sphingini</taxon>
        <taxon>Manduca</taxon>
    </lineage>
</organism>
<dbReference type="Proteomes" id="UP000791440">
    <property type="component" value="Unassembled WGS sequence"/>
</dbReference>
<gene>
    <name evidence="1" type="ORF">O3G_MSEX002911</name>
</gene>
<sequence>MMMLNAAPRRLRTSSSDEGDLALMARWSIWFLVTPSGEFQVHLWWSPCMNNVPLMSTTLNFIELIASEMYLRLAHEVDGEKGCFCRTEKPLQPLHERLFPKRTSVLNGNLGPQPRASLNN</sequence>
<dbReference type="EMBL" id="JH668303">
    <property type="protein sequence ID" value="KAG6443552.1"/>
    <property type="molecule type" value="Genomic_DNA"/>
</dbReference>